<dbReference type="SMART" id="SM00388">
    <property type="entry name" value="HisKA"/>
    <property type="match status" value="1"/>
</dbReference>
<evidence type="ECO:0000256" key="1">
    <source>
        <dbReference type="ARBA" id="ARBA00000085"/>
    </source>
</evidence>
<feature type="domain" description="Histidine kinase" evidence="20">
    <location>
        <begin position="702"/>
        <end position="923"/>
    </location>
</feature>
<dbReference type="InterPro" id="IPR000700">
    <property type="entry name" value="PAS-assoc_C"/>
</dbReference>
<organism evidence="25 26">
    <name type="scientific">Pseudanabaena cinerea FACHB-1277</name>
    <dbReference type="NCBI Taxonomy" id="2949581"/>
    <lineage>
        <taxon>Bacteria</taxon>
        <taxon>Bacillati</taxon>
        <taxon>Cyanobacteriota</taxon>
        <taxon>Cyanophyceae</taxon>
        <taxon>Pseudanabaenales</taxon>
        <taxon>Pseudanabaenaceae</taxon>
        <taxon>Pseudanabaena</taxon>
        <taxon>Pseudanabaena cinerea</taxon>
    </lineage>
</organism>
<dbReference type="Gene3D" id="3.30.565.10">
    <property type="entry name" value="Histidine kinase-like ATPase, C-terminal domain"/>
    <property type="match status" value="1"/>
</dbReference>
<keyword evidence="9" id="KW-0547">Nucleotide-binding</keyword>
<dbReference type="FunFam" id="1.10.287.130:FF:000003">
    <property type="entry name" value="Histidine kinase"/>
    <property type="match status" value="1"/>
</dbReference>
<evidence type="ECO:0000256" key="16">
    <source>
        <dbReference type="PROSITE-ProRule" id="PRU00110"/>
    </source>
</evidence>
<dbReference type="Pfam" id="PF00072">
    <property type="entry name" value="Response_reg"/>
    <property type="match status" value="2"/>
</dbReference>
<dbReference type="SMART" id="SM00387">
    <property type="entry name" value="HATPase_c"/>
    <property type="match status" value="1"/>
</dbReference>
<evidence type="ECO:0000259" key="20">
    <source>
        <dbReference type="PROSITE" id="PS50109"/>
    </source>
</evidence>
<evidence type="ECO:0000256" key="6">
    <source>
        <dbReference type="ARBA" id="ARBA00022553"/>
    </source>
</evidence>
<evidence type="ECO:0000256" key="17">
    <source>
        <dbReference type="PROSITE-ProRule" id="PRU00169"/>
    </source>
</evidence>
<reference evidence="25" key="2">
    <citation type="submission" date="2020-08" db="EMBL/GenBank/DDBJ databases">
        <authorList>
            <person name="Chen M."/>
            <person name="Teng W."/>
            <person name="Zhao L."/>
            <person name="Hu C."/>
            <person name="Zhou Y."/>
            <person name="Han B."/>
            <person name="Song L."/>
            <person name="Shu W."/>
        </authorList>
    </citation>
    <scope>NUCLEOTIDE SEQUENCE</scope>
    <source>
        <strain evidence="25">FACHB-1277</strain>
    </source>
</reference>
<dbReference type="EC" id="2.7.13.3" evidence="4"/>
<evidence type="ECO:0000256" key="9">
    <source>
        <dbReference type="ARBA" id="ARBA00022741"/>
    </source>
</evidence>
<dbReference type="PROSITE" id="PS50113">
    <property type="entry name" value="PAC"/>
    <property type="match status" value="1"/>
</dbReference>
<dbReference type="PROSITE" id="PS50894">
    <property type="entry name" value="HPT"/>
    <property type="match status" value="1"/>
</dbReference>
<evidence type="ECO:0000259" key="22">
    <source>
        <dbReference type="PROSITE" id="PS50112"/>
    </source>
</evidence>
<feature type="modified residue" description="Phosphohistidine" evidence="16">
    <location>
        <position position="1305"/>
    </location>
</feature>
<evidence type="ECO:0000256" key="3">
    <source>
        <dbReference type="ARBA" id="ARBA00006402"/>
    </source>
</evidence>
<dbReference type="SMART" id="SM00065">
    <property type="entry name" value="GAF"/>
    <property type="match status" value="3"/>
</dbReference>
<dbReference type="PROSITE" id="PS50110">
    <property type="entry name" value="RESPONSE_REGULATORY"/>
    <property type="match status" value="2"/>
</dbReference>
<evidence type="ECO:0000256" key="14">
    <source>
        <dbReference type="ARBA" id="ARBA00023136"/>
    </source>
</evidence>
<dbReference type="InterPro" id="IPR004358">
    <property type="entry name" value="Sig_transdc_His_kin-like_C"/>
</dbReference>
<dbReference type="Pfam" id="PF13426">
    <property type="entry name" value="PAS_9"/>
    <property type="match status" value="1"/>
</dbReference>
<keyword evidence="8" id="KW-0812">Transmembrane</keyword>
<dbReference type="Gene3D" id="3.40.50.2300">
    <property type="match status" value="2"/>
</dbReference>
<dbReference type="SUPFAM" id="SSF55785">
    <property type="entry name" value="PYP-like sensor domain (PAS domain)"/>
    <property type="match status" value="1"/>
</dbReference>
<dbReference type="InterPro" id="IPR029016">
    <property type="entry name" value="GAF-like_dom_sf"/>
</dbReference>
<dbReference type="InterPro" id="IPR001610">
    <property type="entry name" value="PAC"/>
</dbReference>
<feature type="modified residue" description="4-aspartylphosphate" evidence="17">
    <location>
        <position position="1139"/>
    </location>
</feature>
<sequence length="1357" mass="152029">MQKPHTPLNESDRQLALERYQILDTLPEQEYDDLTQLAASICGTPIALISFIDSDRQWFKSRVGIETAETHRDISFCGHAVANDAFLNVPDATQDPRFADNPLVVNEPNIRFYAGVPLKTSDNFNLGTLCVIGRQPQDLTPQQIQQLKALGRLVISQLELRRNNEASKMLMTVLESSHKVSMLQQAILDSVNFAVISTDLQGNIQSFNSGAASLLGYSADEVIGKSLEIFHDIKEIIENSHQLSIELNQPIKAGIEIFTTKAKLGITFEKEWIYICKNGDRIPVLLSITAIYNQLEEVTGCLCVARDLTAQKESERDRLRRQQTERLVTAQSRIAAVLAESPSFSNAAIRILRTLCEQLSWDVAELWLISNYPRSLSMMTSYAKPEIDSIELIQTHKLMSVEYGLGLIGSVWAEGKPKYIEIDQYPNFYKSEVVKKMGIGYALSFPICGENDSVLAIITLFNRERHDCGTEIINVVTAIGSQVGQYMERRKTERDLHKQNWRSILLSDIALRIRQSLDIQEILNTSVSEIRKFIRADRVIIYRFHDNWTGTVEVESLNPKWKSSLNANIQDTCFQSGYWRIYQDGRKLAIDNVAESDLSECHKELLFSFQVQANLVVPIMENAHLWGLLIAHQCSAPRHWESFEISLLSQLADQIGIAIAQSRLLTQEKEQLKLLQQQNVELEIARKEAEQATVAKSSFLATMSHEIRTPMNAVIGMTGLLLDTKLDARQRDFAETIRFSGDHLLNLINEILDFSKLEAGEMQLENLDFDLDISIEEITEILAPSAHFKGIELASFIHPNVPKCCRGDVSRLRQVLLNLTNNAIKFTSKGEVTIEVTVETESESDVVLKFAVIDTGTGIPLPAQTKLFQPFTQVDASTTRQYGGTGLGLAICKQIVELMGGSIHVESEENKGSTFWFVIPLQKQLNCVRDFIGAEVLEDIRALIVDDSITNCNILYHQLSSFGMRVDTIQQSSLTLPYLEKAIAENDPYKIAILDMQMPEFDGAQLGIQIKNSPSLKDIHLVMLTSLDQSGDATHMIEIGFAEYLRKPVRKVRLLNCLIETISGNSQKSTIESSLYSVGNLPPIQPFNLKILLADDSLVNQKVALNQLQSLGYQADIAANGQEVLDLYAQIHYDMILMDCQMPILDGYSTSRQIRALETANGCLESHKVIIIALTANALQEDRDRCLAAGMDDYLSKPVRKENLADILSLWSRVIAQRSELETAKVAETDPNDSATYSGAKASSPHGIAEELEINWAYLEEMSNGDKEFKQQLLLAYLSSLPEHMEALKVAIARKQYFEIEQEAHFIKGSSVAIGINGIAQLASILEESGKQKMLPENATLLFDKITLGLREIESHI</sequence>
<feature type="domain" description="PAC" evidence="23">
    <location>
        <begin position="268"/>
        <end position="320"/>
    </location>
</feature>
<feature type="domain" description="HPt" evidence="24">
    <location>
        <begin position="1266"/>
        <end position="1357"/>
    </location>
</feature>
<evidence type="ECO:0000256" key="7">
    <source>
        <dbReference type="ARBA" id="ARBA00022679"/>
    </source>
</evidence>
<feature type="modified residue" description="4-aspartylphosphate" evidence="17">
    <location>
        <position position="995"/>
    </location>
</feature>
<dbReference type="SUPFAM" id="SSF55874">
    <property type="entry name" value="ATPase domain of HSP90 chaperone/DNA topoisomerase II/histidine kinase"/>
    <property type="match status" value="1"/>
</dbReference>
<dbReference type="PROSITE" id="PS50109">
    <property type="entry name" value="HIS_KIN"/>
    <property type="match status" value="1"/>
</dbReference>
<dbReference type="InterPro" id="IPR036097">
    <property type="entry name" value="HisK_dim/P_sf"/>
</dbReference>
<evidence type="ECO:0000313" key="25">
    <source>
        <dbReference type="EMBL" id="MBD2150716.1"/>
    </source>
</evidence>
<dbReference type="Gene3D" id="1.20.120.160">
    <property type="entry name" value="HPT domain"/>
    <property type="match status" value="1"/>
</dbReference>
<evidence type="ECO:0000256" key="5">
    <source>
        <dbReference type="ARBA" id="ARBA00022475"/>
    </source>
</evidence>
<dbReference type="RefSeq" id="WP_190351080.1">
    <property type="nucleotide sequence ID" value="NZ_JACJPY010000032.1"/>
</dbReference>
<dbReference type="Pfam" id="PF01590">
    <property type="entry name" value="GAF"/>
    <property type="match status" value="2"/>
</dbReference>
<comment type="similarity">
    <text evidence="3">In the N-terminal section; belongs to the phytochrome family.</text>
</comment>
<keyword evidence="18" id="KW-0175">Coiled coil</keyword>
<dbReference type="EMBL" id="JACJPY010000032">
    <property type="protein sequence ID" value="MBD2150716.1"/>
    <property type="molecule type" value="Genomic_DNA"/>
</dbReference>
<keyword evidence="6 17" id="KW-0597">Phosphoprotein</keyword>
<evidence type="ECO:0000313" key="26">
    <source>
        <dbReference type="Proteomes" id="UP000631421"/>
    </source>
</evidence>
<dbReference type="GO" id="GO:0005524">
    <property type="term" value="F:ATP binding"/>
    <property type="evidence" value="ECO:0007669"/>
    <property type="project" value="UniProtKB-KW"/>
</dbReference>
<feature type="coiled-coil region" evidence="18">
    <location>
        <begin position="665"/>
        <end position="695"/>
    </location>
</feature>
<dbReference type="PANTHER" id="PTHR45339">
    <property type="entry name" value="HYBRID SIGNAL TRANSDUCTION HISTIDINE KINASE J"/>
    <property type="match status" value="1"/>
</dbReference>
<dbReference type="InterPro" id="IPR035965">
    <property type="entry name" value="PAS-like_dom_sf"/>
</dbReference>
<accession>A0A926USZ9</accession>
<evidence type="ECO:0000256" key="12">
    <source>
        <dbReference type="ARBA" id="ARBA00022989"/>
    </source>
</evidence>
<dbReference type="Pfam" id="PF02518">
    <property type="entry name" value="HATPase_c"/>
    <property type="match status" value="1"/>
</dbReference>
<keyword evidence="26" id="KW-1185">Reference proteome</keyword>
<evidence type="ECO:0000259" key="21">
    <source>
        <dbReference type="PROSITE" id="PS50110"/>
    </source>
</evidence>
<evidence type="ECO:0000256" key="8">
    <source>
        <dbReference type="ARBA" id="ARBA00022692"/>
    </source>
</evidence>
<dbReference type="PROSITE" id="PS50046">
    <property type="entry name" value="PHYTOCHROME_2"/>
    <property type="match status" value="1"/>
</dbReference>
<feature type="domain" description="Phytochrome chromophore attachment site" evidence="19">
    <location>
        <begin position="518"/>
        <end position="654"/>
    </location>
</feature>
<reference evidence="25" key="1">
    <citation type="journal article" date="2015" name="ISME J.">
        <title>Draft Genome Sequence of Streptomyces incarnatus NRRL8089, which Produces the Nucleoside Antibiotic Sinefungin.</title>
        <authorList>
            <person name="Oshima K."/>
            <person name="Hattori M."/>
            <person name="Shimizu H."/>
            <person name="Fukuda K."/>
            <person name="Nemoto M."/>
            <person name="Inagaki K."/>
            <person name="Tamura T."/>
        </authorList>
    </citation>
    <scope>NUCLEOTIDE SEQUENCE</scope>
    <source>
        <strain evidence="25">FACHB-1277</strain>
    </source>
</reference>
<dbReference type="InterPro" id="IPR036641">
    <property type="entry name" value="HPT_dom_sf"/>
</dbReference>
<feature type="domain" description="Response regulatory" evidence="21">
    <location>
        <begin position="941"/>
        <end position="1062"/>
    </location>
</feature>
<dbReference type="SMART" id="SM00448">
    <property type="entry name" value="REC"/>
    <property type="match status" value="2"/>
</dbReference>
<feature type="domain" description="PAS" evidence="22">
    <location>
        <begin position="187"/>
        <end position="231"/>
    </location>
</feature>
<protein>
    <recommendedName>
        <fullName evidence="15">Circadian input-output histidine kinase CikA</fullName>
        <ecNumber evidence="4">2.7.13.3</ecNumber>
    </recommendedName>
</protein>
<dbReference type="InterPro" id="IPR001789">
    <property type="entry name" value="Sig_transdc_resp-reg_receiver"/>
</dbReference>
<dbReference type="GO" id="GO:0000155">
    <property type="term" value="F:phosphorelay sensor kinase activity"/>
    <property type="evidence" value="ECO:0007669"/>
    <property type="project" value="InterPro"/>
</dbReference>
<evidence type="ECO:0000259" key="19">
    <source>
        <dbReference type="PROSITE" id="PS50046"/>
    </source>
</evidence>
<dbReference type="CDD" id="cd00130">
    <property type="entry name" value="PAS"/>
    <property type="match status" value="1"/>
</dbReference>
<evidence type="ECO:0000259" key="24">
    <source>
        <dbReference type="PROSITE" id="PS50894"/>
    </source>
</evidence>
<dbReference type="SMART" id="SM00091">
    <property type="entry name" value="PAS"/>
    <property type="match status" value="1"/>
</dbReference>
<evidence type="ECO:0000256" key="15">
    <source>
        <dbReference type="ARBA" id="ARBA00074306"/>
    </source>
</evidence>
<dbReference type="Gene3D" id="3.30.450.20">
    <property type="entry name" value="PAS domain"/>
    <property type="match status" value="1"/>
</dbReference>
<dbReference type="InterPro" id="IPR003018">
    <property type="entry name" value="GAF"/>
</dbReference>
<comment type="catalytic activity">
    <reaction evidence="1">
        <text>ATP + protein L-histidine = ADP + protein N-phospho-L-histidine.</text>
        <dbReference type="EC" id="2.7.13.3"/>
    </reaction>
</comment>
<evidence type="ECO:0000256" key="13">
    <source>
        <dbReference type="ARBA" id="ARBA00023012"/>
    </source>
</evidence>
<dbReference type="Proteomes" id="UP000631421">
    <property type="component" value="Unassembled WGS sequence"/>
</dbReference>
<keyword evidence="5" id="KW-1003">Cell membrane</keyword>
<keyword evidence="12" id="KW-1133">Transmembrane helix</keyword>
<gene>
    <name evidence="25" type="ORF">H6F44_11385</name>
</gene>
<dbReference type="FunFam" id="3.30.565.10:FF:000010">
    <property type="entry name" value="Sensor histidine kinase RcsC"/>
    <property type="match status" value="1"/>
</dbReference>
<dbReference type="Pfam" id="PF01627">
    <property type="entry name" value="Hpt"/>
    <property type="match status" value="1"/>
</dbReference>
<dbReference type="PANTHER" id="PTHR45339:SF1">
    <property type="entry name" value="HYBRID SIGNAL TRANSDUCTION HISTIDINE KINASE J"/>
    <property type="match status" value="1"/>
</dbReference>
<dbReference type="Gene3D" id="1.10.287.130">
    <property type="match status" value="1"/>
</dbReference>
<evidence type="ECO:0000256" key="10">
    <source>
        <dbReference type="ARBA" id="ARBA00022777"/>
    </source>
</evidence>
<evidence type="ECO:0000256" key="4">
    <source>
        <dbReference type="ARBA" id="ARBA00012438"/>
    </source>
</evidence>
<dbReference type="SMART" id="SM00086">
    <property type="entry name" value="PAC"/>
    <property type="match status" value="1"/>
</dbReference>
<dbReference type="InterPro" id="IPR008207">
    <property type="entry name" value="Sig_transdc_His_kin_Hpt_dom"/>
</dbReference>
<dbReference type="NCBIfam" id="TIGR00229">
    <property type="entry name" value="sensory_box"/>
    <property type="match status" value="1"/>
</dbReference>
<evidence type="ECO:0000256" key="18">
    <source>
        <dbReference type="SAM" id="Coils"/>
    </source>
</evidence>
<dbReference type="SUPFAM" id="SSF55781">
    <property type="entry name" value="GAF domain-like"/>
    <property type="match status" value="3"/>
</dbReference>
<dbReference type="InterPro" id="IPR003594">
    <property type="entry name" value="HATPase_dom"/>
</dbReference>
<evidence type="ECO:0000259" key="23">
    <source>
        <dbReference type="PROSITE" id="PS50113"/>
    </source>
</evidence>
<dbReference type="Pfam" id="PF00512">
    <property type="entry name" value="HisKA"/>
    <property type="match status" value="1"/>
</dbReference>
<evidence type="ECO:0000256" key="2">
    <source>
        <dbReference type="ARBA" id="ARBA00004651"/>
    </source>
</evidence>
<name>A0A926USZ9_9CYAN</name>
<evidence type="ECO:0000256" key="11">
    <source>
        <dbReference type="ARBA" id="ARBA00022840"/>
    </source>
</evidence>
<dbReference type="InterPro" id="IPR005467">
    <property type="entry name" value="His_kinase_dom"/>
</dbReference>
<comment type="caution">
    <text evidence="25">The sequence shown here is derived from an EMBL/GenBank/DDBJ whole genome shotgun (WGS) entry which is preliminary data.</text>
</comment>
<proteinExistence type="inferred from homology"/>
<dbReference type="InterPro" id="IPR011006">
    <property type="entry name" value="CheY-like_superfamily"/>
</dbReference>
<dbReference type="InterPro" id="IPR003661">
    <property type="entry name" value="HisK_dim/P_dom"/>
</dbReference>
<dbReference type="InterPro" id="IPR016132">
    <property type="entry name" value="Phyto_chromo_attachment"/>
</dbReference>
<dbReference type="PROSITE" id="PS50112">
    <property type="entry name" value="PAS"/>
    <property type="match status" value="1"/>
</dbReference>
<dbReference type="Gene3D" id="3.30.450.40">
    <property type="match status" value="3"/>
</dbReference>
<keyword evidence="10" id="KW-0418">Kinase</keyword>
<dbReference type="SUPFAM" id="SSF47226">
    <property type="entry name" value="Histidine-containing phosphotransfer domain, HPT domain"/>
    <property type="match status" value="1"/>
</dbReference>
<dbReference type="SUPFAM" id="SSF47384">
    <property type="entry name" value="Homodimeric domain of signal transducing histidine kinase"/>
    <property type="match status" value="1"/>
</dbReference>
<dbReference type="InterPro" id="IPR000014">
    <property type="entry name" value="PAS"/>
</dbReference>
<keyword evidence="11" id="KW-0067">ATP-binding</keyword>
<dbReference type="CDD" id="cd00082">
    <property type="entry name" value="HisKA"/>
    <property type="match status" value="1"/>
</dbReference>
<keyword evidence="7" id="KW-0808">Transferase</keyword>
<feature type="domain" description="Response regulatory" evidence="21">
    <location>
        <begin position="1090"/>
        <end position="1212"/>
    </location>
</feature>
<keyword evidence="14" id="KW-0472">Membrane</keyword>
<dbReference type="PRINTS" id="PR00344">
    <property type="entry name" value="BCTRLSENSOR"/>
</dbReference>
<dbReference type="SUPFAM" id="SSF52172">
    <property type="entry name" value="CheY-like"/>
    <property type="match status" value="2"/>
</dbReference>
<dbReference type="CDD" id="cd16922">
    <property type="entry name" value="HATPase_EvgS-ArcB-TorS-like"/>
    <property type="match status" value="1"/>
</dbReference>
<dbReference type="CDD" id="cd17546">
    <property type="entry name" value="REC_hyHK_CKI1_RcsC-like"/>
    <property type="match status" value="2"/>
</dbReference>
<dbReference type="GO" id="GO:0005886">
    <property type="term" value="C:plasma membrane"/>
    <property type="evidence" value="ECO:0007669"/>
    <property type="project" value="UniProtKB-SubCell"/>
</dbReference>
<comment type="subcellular location">
    <subcellularLocation>
        <location evidence="2">Cell membrane</location>
        <topology evidence="2">Multi-pass membrane protein</topology>
    </subcellularLocation>
</comment>
<keyword evidence="13" id="KW-0902">Two-component regulatory system</keyword>
<dbReference type="InterPro" id="IPR036890">
    <property type="entry name" value="HATPase_C_sf"/>
</dbReference>